<proteinExistence type="predicted"/>
<sequence>MTIAEGAAGTVATNPVQDTVQIENLFEHAAIHAQQLPENPSPAQLGSQVMQSLQGFAQRSMSLSERSQALLDHAGTSSAQFVSLQPGQDVIPPSQPPTQNSVQDSQLDRAIDSLSLMFDHAIETQLVVRGATQVAGAANTLLRGQ</sequence>
<name>A0A418T8I9_9RHOB</name>
<evidence type="ECO:0000313" key="2">
    <source>
        <dbReference type="Proteomes" id="UP000284202"/>
    </source>
</evidence>
<evidence type="ECO:0000313" key="1">
    <source>
        <dbReference type="EMBL" id="RJE89487.1"/>
    </source>
</evidence>
<accession>A0A418T8I9</accession>
<dbReference type="AlphaFoldDB" id="A0A418T8I9"/>
<dbReference type="OrthoDB" id="6889398at2"/>
<protein>
    <submittedName>
        <fullName evidence="1">Uncharacterized protein</fullName>
    </submittedName>
</protein>
<reference evidence="2" key="1">
    <citation type="submission" date="2018-09" db="EMBL/GenBank/DDBJ databases">
        <title>Acidovorax cavernicola nov. sp. isolated from Gruta de las Maravillas (Aracena, Spain).</title>
        <authorList>
            <person name="Jurado V."/>
            <person name="Gutierrez-Patricio S."/>
            <person name="Gonzalez-Pimentel J.L."/>
            <person name="Miller A.Z."/>
            <person name="Laiz L."/>
            <person name="Saiz-Jimenez C."/>
        </authorList>
    </citation>
    <scope>NUCLEOTIDE SEQUENCE [LARGE SCALE GENOMIC DNA]</scope>
    <source>
        <strain evidence="2">1011MAR3C25</strain>
    </source>
</reference>
<dbReference type="Proteomes" id="UP000284202">
    <property type="component" value="Unassembled WGS sequence"/>
</dbReference>
<keyword evidence="2" id="KW-1185">Reference proteome</keyword>
<dbReference type="RefSeq" id="WP_119745475.1">
    <property type="nucleotide sequence ID" value="NZ_QZCG01000001.1"/>
</dbReference>
<organism evidence="1 2">
    <name type="scientific">Paracoccus onubensis</name>
    <dbReference type="NCBI Taxonomy" id="1675788"/>
    <lineage>
        <taxon>Bacteria</taxon>
        <taxon>Pseudomonadati</taxon>
        <taxon>Pseudomonadota</taxon>
        <taxon>Alphaproteobacteria</taxon>
        <taxon>Rhodobacterales</taxon>
        <taxon>Paracoccaceae</taxon>
        <taxon>Paracoccus</taxon>
    </lineage>
</organism>
<gene>
    <name evidence="1" type="ORF">D3P04_02350</name>
</gene>
<dbReference type="EMBL" id="QZCG01000001">
    <property type="protein sequence ID" value="RJE89487.1"/>
    <property type="molecule type" value="Genomic_DNA"/>
</dbReference>
<comment type="caution">
    <text evidence="1">The sequence shown here is derived from an EMBL/GenBank/DDBJ whole genome shotgun (WGS) entry which is preliminary data.</text>
</comment>